<organism evidence="4 5">
    <name type="scientific">Cladorrhinum samala</name>
    <dbReference type="NCBI Taxonomy" id="585594"/>
    <lineage>
        <taxon>Eukaryota</taxon>
        <taxon>Fungi</taxon>
        <taxon>Dikarya</taxon>
        <taxon>Ascomycota</taxon>
        <taxon>Pezizomycotina</taxon>
        <taxon>Sordariomycetes</taxon>
        <taxon>Sordariomycetidae</taxon>
        <taxon>Sordariales</taxon>
        <taxon>Podosporaceae</taxon>
        <taxon>Cladorrhinum</taxon>
    </lineage>
</organism>
<dbReference type="AlphaFoldDB" id="A0AAV9HK34"/>
<feature type="compositionally biased region" description="Polar residues" evidence="1">
    <location>
        <begin position="1"/>
        <end position="11"/>
    </location>
</feature>
<dbReference type="EMBL" id="MU865020">
    <property type="protein sequence ID" value="KAK4460063.1"/>
    <property type="molecule type" value="Genomic_DNA"/>
</dbReference>
<gene>
    <name evidence="4" type="ORF">QBC42DRAFT_288863</name>
</gene>
<evidence type="ECO:0000313" key="4">
    <source>
        <dbReference type="EMBL" id="KAK4460063.1"/>
    </source>
</evidence>
<feature type="transmembrane region" description="Helical" evidence="2">
    <location>
        <begin position="154"/>
        <end position="177"/>
    </location>
</feature>
<accession>A0AAV9HK34</accession>
<dbReference type="InterPro" id="IPR003609">
    <property type="entry name" value="Pan_app"/>
</dbReference>
<keyword evidence="2" id="KW-0812">Transmembrane</keyword>
<comment type="caution">
    <text evidence="4">The sequence shown here is derived from an EMBL/GenBank/DDBJ whole genome shotgun (WGS) entry which is preliminary data.</text>
</comment>
<feature type="domain" description="Apple" evidence="3">
    <location>
        <begin position="285"/>
        <end position="328"/>
    </location>
</feature>
<evidence type="ECO:0000259" key="3">
    <source>
        <dbReference type="Pfam" id="PF14295"/>
    </source>
</evidence>
<proteinExistence type="predicted"/>
<name>A0AAV9HK34_9PEZI</name>
<dbReference type="Proteomes" id="UP001321749">
    <property type="component" value="Unassembled WGS sequence"/>
</dbReference>
<keyword evidence="2" id="KW-1133">Transmembrane helix</keyword>
<sequence>MTEPSNRQGSPSRDIHNNIDINNHRVRFDEGELRPDSTTYPPIARQEKLPQPAALPPPGPAVYWDDRDGDRDSVAFTANTAQLEQYTFYREPTPPPADYAIQERGSNRGAAASGPLAGASGYGGAENEGQLHNKAGNWSVSESNNAPSAAKRRLFWVIVLICVLMIVGVAVGVGVGVSLKKKSHAGSTEDDSALSSGASATSASIGGSSPAITTGIDSQSDTQVVTSTTTQATSAASTSFSAASRPNINSDCPAANNTIYQVPGSTQRFLRLCGVDYSGTGDARDLAQVYTDSMAECINACASFDQCTAVGWGYIAGDAGSAHRCFMKTDLKKSHAASRDWCFAILQQ</sequence>
<protein>
    <recommendedName>
        <fullName evidence="3">Apple domain-containing protein</fullName>
    </recommendedName>
</protein>
<keyword evidence="2" id="KW-0472">Membrane</keyword>
<feature type="compositionally biased region" description="Low complexity" evidence="1">
    <location>
        <begin position="193"/>
        <end position="220"/>
    </location>
</feature>
<reference evidence="4" key="1">
    <citation type="journal article" date="2023" name="Mol. Phylogenet. Evol.">
        <title>Genome-scale phylogeny and comparative genomics of the fungal order Sordariales.</title>
        <authorList>
            <person name="Hensen N."/>
            <person name="Bonometti L."/>
            <person name="Westerberg I."/>
            <person name="Brannstrom I.O."/>
            <person name="Guillou S."/>
            <person name="Cros-Aarteil S."/>
            <person name="Calhoun S."/>
            <person name="Haridas S."/>
            <person name="Kuo A."/>
            <person name="Mondo S."/>
            <person name="Pangilinan J."/>
            <person name="Riley R."/>
            <person name="LaButti K."/>
            <person name="Andreopoulos B."/>
            <person name="Lipzen A."/>
            <person name="Chen C."/>
            <person name="Yan M."/>
            <person name="Daum C."/>
            <person name="Ng V."/>
            <person name="Clum A."/>
            <person name="Steindorff A."/>
            <person name="Ohm R.A."/>
            <person name="Martin F."/>
            <person name="Silar P."/>
            <person name="Natvig D.O."/>
            <person name="Lalanne C."/>
            <person name="Gautier V."/>
            <person name="Ament-Velasquez S.L."/>
            <person name="Kruys A."/>
            <person name="Hutchinson M.I."/>
            <person name="Powell A.J."/>
            <person name="Barry K."/>
            <person name="Miller A.N."/>
            <person name="Grigoriev I.V."/>
            <person name="Debuchy R."/>
            <person name="Gladieux P."/>
            <person name="Hiltunen Thoren M."/>
            <person name="Johannesson H."/>
        </authorList>
    </citation>
    <scope>NUCLEOTIDE SEQUENCE</scope>
    <source>
        <strain evidence="4">PSN324</strain>
    </source>
</reference>
<dbReference type="Pfam" id="PF14295">
    <property type="entry name" value="PAN_4"/>
    <property type="match status" value="1"/>
</dbReference>
<feature type="compositionally biased region" description="Basic and acidic residues" evidence="1">
    <location>
        <begin position="13"/>
        <end position="35"/>
    </location>
</feature>
<reference evidence="4" key="2">
    <citation type="submission" date="2023-06" db="EMBL/GenBank/DDBJ databases">
        <authorList>
            <consortium name="Lawrence Berkeley National Laboratory"/>
            <person name="Mondo S.J."/>
            <person name="Hensen N."/>
            <person name="Bonometti L."/>
            <person name="Westerberg I."/>
            <person name="Brannstrom I.O."/>
            <person name="Guillou S."/>
            <person name="Cros-Aarteil S."/>
            <person name="Calhoun S."/>
            <person name="Haridas S."/>
            <person name="Kuo A."/>
            <person name="Pangilinan J."/>
            <person name="Riley R."/>
            <person name="Labutti K."/>
            <person name="Andreopoulos B."/>
            <person name="Lipzen A."/>
            <person name="Chen C."/>
            <person name="Yanf M."/>
            <person name="Daum C."/>
            <person name="Ng V."/>
            <person name="Clum A."/>
            <person name="Steindorff A."/>
            <person name="Ohm R."/>
            <person name="Martin F."/>
            <person name="Silar P."/>
            <person name="Natvig D."/>
            <person name="Lalanne C."/>
            <person name="Gautier V."/>
            <person name="Ament-Velasquez S.L."/>
            <person name="Kruys A."/>
            <person name="Hutchinson M.I."/>
            <person name="Powell A.J."/>
            <person name="Barry K."/>
            <person name="Miller A.N."/>
            <person name="Grigoriev I.V."/>
            <person name="Debuchy R."/>
            <person name="Gladieux P."/>
            <person name="Thoren M.H."/>
            <person name="Johannesson H."/>
        </authorList>
    </citation>
    <scope>NUCLEOTIDE SEQUENCE</scope>
    <source>
        <strain evidence="4">PSN324</strain>
    </source>
</reference>
<evidence type="ECO:0000256" key="2">
    <source>
        <dbReference type="SAM" id="Phobius"/>
    </source>
</evidence>
<evidence type="ECO:0000313" key="5">
    <source>
        <dbReference type="Proteomes" id="UP001321749"/>
    </source>
</evidence>
<feature type="region of interest" description="Disordered" evidence="1">
    <location>
        <begin position="184"/>
        <end position="220"/>
    </location>
</feature>
<evidence type="ECO:0000256" key="1">
    <source>
        <dbReference type="SAM" id="MobiDB-lite"/>
    </source>
</evidence>
<keyword evidence="5" id="KW-1185">Reference proteome</keyword>
<feature type="region of interest" description="Disordered" evidence="1">
    <location>
        <begin position="1"/>
        <end position="60"/>
    </location>
</feature>